<evidence type="ECO:0000313" key="2">
    <source>
        <dbReference type="Proteomes" id="UP000304148"/>
    </source>
</evidence>
<accession>A0A383RHX7</accession>
<dbReference type="AlphaFoldDB" id="A0A383RHX7"/>
<dbReference type="Proteomes" id="UP000304148">
    <property type="component" value="Chromosome"/>
</dbReference>
<protein>
    <submittedName>
        <fullName evidence="1">Uncharacterized protein</fullName>
    </submittedName>
</protein>
<sequence length="117" mass="13262">MYDVKPEVNTLLSAINGVTVSDAYPKDFTKLPHISFYELANSDPIRIVNGPLTDIAIQIDIWHNRSTGALAQQVDEKLNSIGFRRQFAQDVPDPSGIKHKTMRYRGVVDVRTYHVHQ</sequence>
<organism evidence="1 2">
    <name type="scientific">Paenibacillus alvei</name>
    <name type="common">Bacillus alvei</name>
    <dbReference type="NCBI Taxonomy" id="44250"/>
    <lineage>
        <taxon>Bacteria</taxon>
        <taxon>Bacillati</taxon>
        <taxon>Bacillota</taxon>
        <taxon>Bacilli</taxon>
        <taxon>Bacillales</taxon>
        <taxon>Paenibacillaceae</taxon>
        <taxon>Paenibacillus</taxon>
    </lineage>
</organism>
<proteinExistence type="predicted"/>
<evidence type="ECO:0000313" key="1">
    <source>
        <dbReference type="EMBL" id="SYX85896.1"/>
    </source>
</evidence>
<reference evidence="2" key="1">
    <citation type="submission" date="2018-08" db="EMBL/GenBank/DDBJ databases">
        <authorList>
            <person name="Chevrot R."/>
        </authorList>
    </citation>
    <scope>NUCLEOTIDE SEQUENCE [LARGE SCALE GENOMIC DNA]</scope>
</reference>
<gene>
    <name evidence="1" type="ORF">PBLR_14318</name>
</gene>
<dbReference type="EMBL" id="LS992241">
    <property type="protein sequence ID" value="SYX85896.1"/>
    <property type="molecule type" value="Genomic_DNA"/>
</dbReference>
<name>A0A383RHX7_PAEAL</name>
<dbReference type="RefSeq" id="WP_138187821.1">
    <property type="nucleotide sequence ID" value="NZ_LS992241.1"/>
</dbReference>